<protein>
    <submittedName>
        <fullName evidence="1">Uncharacterized protein</fullName>
    </submittedName>
</protein>
<evidence type="ECO:0000313" key="1">
    <source>
        <dbReference type="EMBL" id="SVE05009.1"/>
    </source>
</evidence>
<dbReference type="EMBL" id="UINC01190719">
    <property type="protein sequence ID" value="SVE05009.1"/>
    <property type="molecule type" value="Genomic_DNA"/>
</dbReference>
<proteinExistence type="predicted"/>
<dbReference type="AlphaFoldDB" id="A0A383ABQ6"/>
<accession>A0A383ABQ6</accession>
<name>A0A383ABQ6_9ZZZZ</name>
<sequence>GSNCISLTSRIFLESYIRSYISEALPTQPEAVPANHSALASAAPAAV</sequence>
<reference evidence="1" key="1">
    <citation type="submission" date="2018-05" db="EMBL/GenBank/DDBJ databases">
        <authorList>
            <person name="Lanie J.A."/>
            <person name="Ng W.-L."/>
            <person name="Kazmierczak K.M."/>
            <person name="Andrzejewski T.M."/>
            <person name="Davidsen T.M."/>
            <person name="Wayne K.J."/>
            <person name="Tettelin H."/>
            <person name="Glass J.I."/>
            <person name="Rusch D."/>
            <person name="Podicherti R."/>
            <person name="Tsui H.-C.T."/>
            <person name="Winkler M.E."/>
        </authorList>
    </citation>
    <scope>NUCLEOTIDE SEQUENCE</scope>
</reference>
<feature type="non-terminal residue" evidence="1">
    <location>
        <position position="1"/>
    </location>
</feature>
<gene>
    <name evidence="1" type="ORF">METZ01_LOCUS457863</name>
</gene>
<organism evidence="1">
    <name type="scientific">marine metagenome</name>
    <dbReference type="NCBI Taxonomy" id="408172"/>
    <lineage>
        <taxon>unclassified sequences</taxon>
        <taxon>metagenomes</taxon>
        <taxon>ecological metagenomes</taxon>
    </lineage>
</organism>